<evidence type="ECO:0000313" key="2">
    <source>
        <dbReference type="EMBL" id="MBB3764518.1"/>
    </source>
</evidence>
<sequence length="56" mass="5949">MLTILFFLVAIALAGLGISFGSNAKMEAGKRRLVALLFYAAAILFIIAAIGHIVRT</sequence>
<dbReference type="Proteomes" id="UP000578569">
    <property type="component" value="Unassembled WGS sequence"/>
</dbReference>
<organism evidence="2 3">
    <name type="scientific">Sphingomicrobium lutaoense</name>
    <dbReference type="NCBI Taxonomy" id="515949"/>
    <lineage>
        <taxon>Bacteria</taxon>
        <taxon>Pseudomonadati</taxon>
        <taxon>Pseudomonadota</taxon>
        <taxon>Alphaproteobacteria</taxon>
        <taxon>Sphingomonadales</taxon>
        <taxon>Sphingomonadaceae</taxon>
        <taxon>Sphingomicrobium</taxon>
    </lineage>
</organism>
<protein>
    <submittedName>
        <fullName evidence="2">Uncharacterized protein</fullName>
    </submittedName>
</protein>
<name>A0A839Z1S5_9SPHN</name>
<keyword evidence="1" id="KW-0472">Membrane</keyword>
<evidence type="ECO:0000256" key="1">
    <source>
        <dbReference type="SAM" id="Phobius"/>
    </source>
</evidence>
<comment type="caution">
    <text evidence="2">The sequence shown here is derived from an EMBL/GenBank/DDBJ whole genome shotgun (WGS) entry which is preliminary data.</text>
</comment>
<keyword evidence="1" id="KW-0812">Transmembrane</keyword>
<gene>
    <name evidence="2" type="ORF">FHS50_001541</name>
</gene>
<accession>A0A839Z1S5</accession>
<feature type="transmembrane region" description="Helical" evidence="1">
    <location>
        <begin position="33"/>
        <end position="54"/>
    </location>
</feature>
<reference evidence="2 3" key="1">
    <citation type="submission" date="2020-08" db="EMBL/GenBank/DDBJ databases">
        <title>Genomic Encyclopedia of Type Strains, Phase IV (KMG-IV): sequencing the most valuable type-strain genomes for metagenomic binning, comparative biology and taxonomic classification.</title>
        <authorList>
            <person name="Goeker M."/>
        </authorList>
    </citation>
    <scope>NUCLEOTIDE SEQUENCE [LARGE SCALE GENOMIC DNA]</scope>
    <source>
        <strain evidence="2 3">DSM 24194</strain>
    </source>
</reference>
<keyword evidence="1" id="KW-1133">Transmembrane helix</keyword>
<dbReference type="EMBL" id="JACICF010000001">
    <property type="protein sequence ID" value="MBB3764518.1"/>
    <property type="molecule type" value="Genomic_DNA"/>
</dbReference>
<dbReference type="AlphaFoldDB" id="A0A839Z1S5"/>
<dbReference type="RefSeq" id="WP_183933770.1">
    <property type="nucleotide sequence ID" value="NZ_JACICF010000001.1"/>
</dbReference>
<evidence type="ECO:0000313" key="3">
    <source>
        <dbReference type="Proteomes" id="UP000578569"/>
    </source>
</evidence>
<keyword evidence="3" id="KW-1185">Reference proteome</keyword>
<proteinExistence type="predicted"/>